<dbReference type="RefSeq" id="WP_189114601.1">
    <property type="nucleotide sequence ID" value="NZ_BMQC01000008.1"/>
</dbReference>
<dbReference type="Pfam" id="PF10935">
    <property type="entry name" value="DUF2637"/>
    <property type="match status" value="1"/>
</dbReference>
<gene>
    <name evidence="3" type="ORF">GCM10010124_26550</name>
</gene>
<proteinExistence type="predicted"/>
<accession>A0A8J3FJ69</accession>
<feature type="transmembrane region" description="Helical" evidence="2">
    <location>
        <begin position="176"/>
        <end position="195"/>
    </location>
</feature>
<feature type="transmembrane region" description="Helical" evidence="2">
    <location>
        <begin position="271"/>
        <end position="289"/>
    </location>
</feature>
<feature type="transmembrane region" description="Helical" evidence="2">
    <location>
        <begin position="233"/>
        <end position="251"/>
    </location>
</feature>
<evidence type="ECO:0008006" key="5">
    <source>
        <dbReference type="Google" id="ProtNLM"/>
    </source>
</evidence>
<feature type="region of interest" description="Disordered" evidence="1">
    <location>
        <begin position="56"/>
        <end position="155"/>
    </location>
</feature>
<evidence type="ECO:0000256" key="2">
    <source>
        <dbReference type="SAM" id="Phobius"/>
    </source>
</evidence>
<feature type="compositionally biased region" description="Basic residues" evidence="1">
    <location>
        <begin position="131"/>
        <end position="145"/>
    </location>
</feature>
<dbReference type="AlphaFoldDB" id="A0A8J3FJ69"/>
<keyword evidence="2" id="KW-0812">Transmembrane</keyword>
<name>A0A8J3FJ69_9ACTN</name>
<reference evidence="3" key="2">
    <citation type="submission" date="2020-09" db="EMBL/GenBank/DDBJ databases">
        <authorList>
            <person name="Sun Q."/>
            <person name="Ohkuma M."/>
        </authorList>
    </citation>
    <scope>NUCLEOTIDE SEQUENCE</scope>
    <source>
        <strain evidence="3">JCM 3091</strain>
    </source>
</reference>
<comment type="caution">
    <text evidence="3">The sequence shown here is derived from an EMBL/GenBank/DDBJ whole genome shotgun (WGS) entry which is preliminary data.</text>
</comment>
<evidence type="ECO:0000256" key="1">
    <source>
        <dbReference type="SAM" id="MobiDB-lite"/>
    </source>
</evidence>
<dbReference type="EMBL" id="BMQC01000008">
    <property type="protein sequence ID" value="GGK32462.1"/>
    <property type="molecule type" value="Genomic_DNA"/>
</dbReference>
<dbReference type="Proteomes" id="UP000662200">
    <property type="component" value="Unassembled WGS sequence"/>
</dbReference>
<organism evidence="3 4">
    <name type="scientific">Pilimelia terevasa</name>
    <dbReference type="NCBI Taxonomy" id="53372"/>
    <lineage>
        <taxon>Bacteria</taxon>
        <taxon>Bacillati</taxon>
        <taxon>Actinomycetota</taxon>
        <taxon>Actinomycetes</taxon>
        <taxon>Micromonosporales</taxon>
        <taxon>Micromonosporaceae</taxon>
        <taxon>Pilimelia</taxon>
    </lineage>
</organism>
<protein>
    <recommendedName>
        <fullName evidence="5">DUF2637 domain-containing protein</fullName>
    </recommendedName>
</protein>
<reference evidence="3" key="1">
    <citation type="journal article" date="2014" name="Int. J. Syst. Evol. Microbiol.">
        <title>Complete genome sequence of Corynebacterium casei LMG S-19264T (=DSM 44701T), isolated from a smear-ripened cheese.</title>
        <authorList>
            <consortium name="US DOE Joint Genome Institute (JGI-PGF)"/>
            <person name="Walter F."/>
            <person name="Albersmeier A."/>
            <person name="Kalinowski J."/>
            <person name="Ruckert C."/>
        </authorList>
    </citation>
    <scope>NUCLEOTIDE SEQUENCE</scope>
    <source>
        <strain evidence="3">JCM 3091</strain>
    </source>
</reference>
<evidence type="ECO:0000313" key="4">
    <source>
        <dbReference type="Proteomes" id="UP000662200"/>
    </source>
</evidence>
<evidence type="ECO:0000313" key="3">
    <source>
        <dbReference type="EMBL" id="GGK32462.1"/>
    </source>
</evidence>
<sequence>MTAPAVVRSAYPPPVDRLLPEARKLAEEMSGVPSRNRLMREFRIGASKADALRAALTQPGDVPERGPDIDTLEPDRIPDPGTRPDDPDPDPMVTETDAVTHDVAAQVDPDRQDAEDTADPDPVRDRDAGTVKRRRVRWPRRRRSRPAVSGLVTGVGHPGTAARDVGDIGHLKRVRWGVRLVLALGVAASIAGNVLHARDNIVSQVISAWSPLALLLTVELISRVPVHRAGLAVGRWAATTLIAGIAAWVSYWHMTAVAVRYGETSGSAHLLPLSVDGLIVVASICLVELGGRITTHIRTPLVKEIP</sequence>
<keyword evidence="2" id="KW-0472">Membrane</keyword>
<feature type="transmembrane region" description="Helical" evidence="2">
    <location>
        <begin position="201"/>
        <end position="221"/>
    </location>
</feature>
<dbReference type="InterPro" id="IPR021235">
    <property type="entry name" value="DUF2637"/>
</dbReference>
<feature type="compositionally biased region" description="Basic and acidic residues" evidence="1">
    <location>
        <begin position="121"/>
        <end position="130"/>
    </location>
</feature>
<feature type="compositionally biased region" description="Basic and acidic residues" evidence="1">
    <location>
        <begin position="62"/>
        <end position="86"/>
    </location>
</feature>
<keyword evidence="2" id="KW-1133">Transmembrane helix</keyword>
<keyword evidence="4" id="KW-1185">Reference proteome</keyword>